<dbReference type="Gene3D" id="1.20.120.450">
    <property type="entry name" value="dinb family like domain"/>
    <property type="match status" value="1"/>
</dbReference>
<keyword evidence="3" id="KW-1185">Reference proteome</keyword>
<keyword evidence="2" id="KW-0413">Isomerase</keyword>
<dbReference type="Pfam" id="PF11716">
    <property type="entry name" value="MDMPI_N"/>
    <property type="match status" value="1"/>
</dbReference>
<dbReference type="InterPro" id="IPR034660">
    <property type="entry name" value="DinB/YfiT-like"/>
</dbReference>
<organism evidence="2 3">
    <name type="scientific">Nonomuraea typhae</name>
    <dbReference type="NCBI Taxonomy" id="2603600"/>
    <lineage>
        <taxon>Bacteria</taxon>
        <taxon>Bacillati</taxon>
        <taxon>Actinomycetota</taxon>
        <taxon>Actinomycetes</taxon>
        <taxon>Streptosporangiales</taxon>
        <taxon>Streptosporangiaceae</taxon>
        <taxon>Nonomuraea</taxon>
    </lineage>
</organism>
<dbReference type="Proteomes" id="UP001612741">
    <property type="component" value="Unassembled WGS sequence"/>
</dbReference>
<feature type="domain" description="Mycothiol-dependent maleylpyruvate isomerase metal-binding" evidence="1">
    <location>
        <begin position="3"/>
        <end position="89"/>
    </location>
</feature>
<dbReference type="EMBL" id="JBITGY010000012">
    <property type="protein sequence ID" value="MFI6503597.1"/>
    <property type="molecule type" value="Genomic_DNA"/>
</dbReference>
<evidence type="ECO:0000259" key="1">
    <source>
        <dbReference type="Pfam" id="PF11716"/>
    </source>
</evidence>
<sequence length="201" mass="21967">MEAERLSLAGLLGTLTGDEWEAPSLCPGWSVRDVVAHLTLADREFTRTALRVLRARGDFDRVTGEMARERALEYSPAELVAQFRETAGRPRRFPMSGSLDPLTDILVHAQDIARPLGRDHPMRLDRALPALRHVWKSAFYGTRKRFTGFRLTATDAAWTGGDGPLTIRGPVAGLLLLSTGRRAALPGLTGDGVREAAARLG</sequence>
<evidence type="ECO:0000313" key="2">
    <source>
        <dbReference type="EMBL" id="MFI6503597.1"/>
    </source>
</evidence>
<dbReference type="NCBIfam" id="TIGR03083">
    <property type="entry name" value="maleylpyruvate isomerase family mycothiol-dependent enzyme"/>
    <property type="match status" value="1"/>
</dbReference>
<dbReference type="RefSeq" id="WP_397089362.1">
    <property type="nucleotide sequence ID" value="NZ_JBITGY010000012.1"/>
</dbReference>
<comment type="caution">
    <text evidence="2">The sequence shown here is derived from an EMBL/GenBank/DDBJ whole genome shotgun (WGS) entry which is preliminary data.</text>
</comment>
<dbReference type="InterPro" id="IPR024344">
    <property type="entry name" value="MDMPI_metal-binding"/>
</dbReference>
<proteinExistence type="predicted"/>
<dbReference type="InterPro" id="IPR017517">
    <property type="entry name" value="Maleyloyr_isom"/>
</dbReference>
<protein>
    <submittedName>
        <fullName evidence="2">Maleylpyruvate isomerase family mycothiol-dependent enzyme</fullName>
    </submittedName>
</protein>
<reference evidence="2 3" key="1">
    <citation type="submission" date="2024-10" db="EMBL/GenBank/DDBJ databases">
        <title>The Natural Products Discovery Center: Release of the First 8490 Sequenced Strains for Exploring Actinobacteria Biosynthetic Diversity.</title>
        <authorList>
            <person name="Kalkreuter E."/>
            <person name="Kautsar S.A."/>
            <person name="Yang D."/>
            <person name="Bader C.D."/>
            <person name="Teijaro C.N."/>
            <person name="Fluegel L."/>
            <person name="Davis C.M."/>
            <person name="Simpson J.R."/>
            <person name="Lauterbach L."/>
            <person name="Steele A.D."/>
            <person name="Gui C."/>
            <person name="Meng S."/>
            <person name="Li G."/>
            <person name="Viehrig K."/>
            <person name="Ye F."/>
            <person name="Su P."/>
            <person name="Kiefer A.F."/>
            <person name="Nichols A."/>
            <person name="Cepeda A.J."/>
            <person name="Yan W."/>
            <person name="Fan B."/>
            <person name="Jiang Y."/>
            <person name="Adhikari A."/>
            <person name="Zheng C.-J."/>
            <person name="Schuster L."/>
            <person name="Cowan T.M."/>
            <person name="Smanski M.J."/>
            <person name="Chevrette M.G."/>
            <person name="De Carvalho L.P.S."/>
            <person name="Shen B."/>
        </authorList>
    </citation>
    <scope>NUCLEOTIDE SEQUENCE [LARGE SCALE GENOMIC DNA]</scope>
    <source>
        <strain evidence="2 3">NPDC050545</strain>
    </source>
</reference>
<dbReference type="SUPFAM" id="SSF109854">
    <property type="entry name" value="DinB/YfiT-like putative metalloenzymes"/>
    <property type="match status" value="1"/>
</dbReference>
<dbReference type="GO" id="GO:0016853">
    <property type="term" value="F:isomerase activity"/>
    <property type="evidence" value="ECO:0007669"/>
    <property type="project" value="UniProtKB-KW"/>
</dbReference>
<accession>A0ABW7Z6Q2</accession>
<name>A0ABW7Z6Q2_9ACTN</name>
<gene>
    <name evidence="2" type="ORF">ACIBG2_39870</name>
</gene>
<evidence type="ECO:0000313" key="3">
    <source>
        <dbReference type="Proteomes" id="UP001612741"/>
    </source>
</evidence>